<reference evidence="2" key="1">
    <citation type="journal article" date="2020" name="Stud. Mycol.">
        <title>101 Dothideomycetes genomes: a test case for predicting lifestyles and emergence of pathogens.</title>
        <authorList>
            <person name="Haridas S."/>
            <person name="Albert R."/>
            <person name="Binder M."/>
            <person name="Bloem J."/>
            <person name="Labutti K."/>
            <person name="Salamov A."/>
            <person name="Andreopoulos B."/>
            <person name="Baker S."/>
            <person name="Barry K."/>
            <person name="Bills G."/>
            <person name="Bluhm B."/>
            <person name="Cannon C."/>
            <person name="Castanera R."/>
            <person name="Culley D."/>
            <person name="Daum C."/>
            <person name="Ezra D."/>
            <person name="Gonzalez J."/>
            <person name="Henrissat B."/>
            <person name="Kuo A."/>
            <person name="Liang C."/>
            <person name="Lipzen A."/>
            <person name="Lutzoni F."/>
            <person name="Magnuson J."/>
            <person name="Mondo S."/>
            <person name="Nolan M."/>
            <person name="Ohm R."/>
            <person name="Pangilinan J."/>
            <person name="Park H.-J."/>
            <person name="Ramirez L."/>
            <person name="Alfaro M."/>
            <person name="Sun H."/>
            <person name="Tritt A."/>
            <person name="Yoshinaga Y."/>
            <person name="Zwiers L.-H."/>
            <person name="Turgeon B."/>
            <person name="Goodwin S."/>
            <person name="Spatafora J."/>
            <person name="Crous P."/>
            <person name="Grigoriev I."/>
        </authorList>
    </citation>
    <scope>NUCLEOTIDE SEQUENCE</scope>
    <source>
        <strain evidence="2">CBS 480.64</strain>
    </source>
</reference>
<dbReference type="EMBL" id="MU006029">
    <property type="protein sequence ID" value="KAF2857727.1"/>
    <property type="molecule type" value="Genomic_DNA"/>
</dbReference>
<proteinExistence type="predicted"/>
<dbReference type="InterPro" id="IPR036322">
    <property type="entry name" value="WD40_repeat_dom_sf"/>
</dbReference>
<dbReference type="AlphaFoldDB" id="A0A6A7BS39"/>
<gene>
    <name evidence="2" type="ORF">K470DRAFT_222762</name>
</gene>
<keyword evidence="3" id="KW-1185">Reference proteome</keyword>
<evidence type="ECO:0000313" key="2">
    <source>
        <dbReference type="EMBL" id="KAF2857727.1"/>
    </source>
</evidence>
<sequence length="121" mass="13391">MSRKKNSPYRPKFSLDSEAIAVSLDYGFVSLWLSSSGTEEARLTGHLGPVKASSFAENGQLLLPVPLDGTVCIWDIPTESFKRQLEFSSSNYMRLSFSPGAKTLVGLSKDWEVFILALDTR</sequence>
<dbReference type="PROSITE" id="PS50082">
    <property type="entry name" value="WD_REPEATS_2"/>
    <property type="match status" value="1"/>
</dbReference>
<dbReference type="Proteomes" id="UP000799421">
    <property type="component" value="Unassembled WGS sequence"/>
</dbReference>
<accession>A0A6A7BS39</accession>
<evidence type="ECO:0000256" key="1">
    <source>
        <dbReference type="PROSITE-ProRule" id="PRU00221"/>
    </source>
</evidence>
<keyword evidence="1" id="KW-0853">WD repeat</keyword>
<dbReference type="PROSITE" id="PS50294">
    <property type="entry name" value="WD_REPEATS_REGION"/>
    <property type="match status" value="1"/>
</dbReference>
<dbReference type="Gene3D" id="2.130.10.10">
    <property type="entry name" value="YVTN repeat-like/Quinoprotein amine dehydrogenase"/>
    <property type="match status" value="1"/>
</dbReference>
<organism evidence="2 3">
    <name type="scientific">Piedraia hortae CBS 480.64</name>
    <dbReference type="NCBI Taxonomy" id="1314780"/>
    <lineage>
        <taxon>Eukaryota</taxon>
        <taxon>Fungi</taxon>
        <taxon>Dikarya</taxon>
        <taxon>Ascomycota</taxon>
        <taxon>Pezizomycotina</taxon>
        <taxon>Dothideomycetes</taxon>
        <taxon>Dothideomycetidae</taxon>
        <taxon>Capnodiales</taxon>
        <taxon>Piedraiaceae</taxon>
        <taxon>Piedraia</taxon>
    </lineage>
</organism>
<dbReference type="OrthoDB" id="10257301at2759"/>
<dbReference type="SUPFAM" id="SSF50978">
    <property type="entry name" value="WD40 repeat-like"/>
    <property type="match status" value="1"/>
</dbReference>
<feature type="repeat" description="WD" evidence="1">
    <location>
        <begin position="43"/>
        <end position="84"/>
    </location>
</feature>
<protein>
    <submittedName>
        <fullName evidence="2">Uncharacterized protein</fullName>
    </submittedName>
</protein>
<dbReference type="InterPro" id="IPR015943">
    <property type="entry name" value="WD40/YVTN_repeat-like_dom_sf"/>
</dbReference>
<name>A0A6A7BS39_9PEZI</name>
<dbReference type="InterPro" id="IPR001680">
    <property type="entry name" value="WD40_rpt"/>
</dbReference>
<evidence type="ECO:0000313" key="3">
    <source>
        <dbReference type="Proteomes" id="UP000799421"/>
    </source>
</evidence>